<name>A0ACC5QY99_9HYPH</name>
<evidence type="ECO:0000313" key="2">
    <source>
        <dbReference type="Proteomes" id="UP000616151"/>
    </source>
</evidence>
<dbReference type="Proteomes" id="UP000616151">
    <property type="component" value="Unassembled WGS sequence"/>
</dbReference>
<dbReference type="EMBL" id="JAENHL010000004">
    <property type="protein sequence ID" value="MBK1865335.1"/>
    <property type="molecule type" value="Genomic_DNA"/>
</dbReference>
<keyword evidence="2" id="KW-1185">Reference proteome</keyword>
<proteinExistence type="predicted"/>
<evidence type="ECO:0000313" key="1">
    <source>
        <dbReference type="EMBL" id="MBK1865335.1"/>
    </source>
</evidence>
<comment type="caution">
    <text evidence="1">The sequence shown here is derived from an EMBL/GenBank/DDBJ whole genome shotgun (WGS) entry which is preliminary data.</text>
</comment>
<sequence length="125" mass="14207">MTSSQSRCGRWTPLSILAVVAGFIVWWPLGLAALAYTLWAGPVDRLADEGAQKLRETFGRRGGSGFYRGFQKSSSGNAAFDAYRAETLQRLEAEQAEFAEHLKRLREARDREEFERFMAERRTQS</sequence>
<accession>A0ACC5QY99</accession>
<reference evidence="1" key="1">
    <citation type="submission" date="2021-01" db="EMBL/GenBank/DDBJ databases">
        <authorList>
            <person name="Sun Q."/>
        </authorList>
    </citation>
    <scope>NUCLEOTIDE SEQUENCE</scope>
    <source>
        <strain evidence="1">YIM B02566</strain>
    </source>
</reference>
<organism evidence="1 2">
    <name type="scientific">Taklimakanibacter albus</name>
    <dbReference type="NCBI Taxonomy" id="2800327"/>
    <lineage>
        <taxon>Bacteria</taxon>
        <taxon>Pseudomonadati</taxon>
        <taxon>Pseudomonadota</taxon>
        <taxon>Alphaproteobacteria</taxon>
        <taxon>Hyphomicrobiales</taxon>
        <taxon>Aestuariivirgaceae</taxon>
        <taxon>Taklimakanibacter</taxon>
    </lineage>
</organism>
<gene>
    <name evidence="1" type="ORF">JHL16_03140</name>
</gene>
<protein>
    <submittedName>
        <fullName evidence="1">DUF2852 domain-containing protein</fullName>
    </submittedName>
</protein>